<feature type="region of interest" description="Disordered" evidence="1">
    <location>
        <begin position="228"/>
        <end position="257"/>
    </location>
</feature>
<comment type="caution">
    <text evidence="2">The sequence shown here is derived from an EMBL/GenBank/DDBJ whole genome shotgun (WGS) entry which is preliminary data.</text>
</comment>
<evidence type="ECO:0008006" key="4">
    <source>
        <dbReference type="Google" id="ProtNLM"/>
    </source>
</evidence>
<reference evidence="2 3" key="1">
    <citation type="submission" date="2019-12" db="EMBL/GenBank/DDBJ databases">
        <authorList>
            <person name="Dong K."/>
        </authorList>
    </citation>
    <scope>NUCLEOTIDE SEQUENCE [LARGE SCALE GENOMIC DNA]</scope>
    <source>
        <strain evidence="2 3">JCM 31225</strain>
    </source>
</reference>
<dbReference type="Proteomes" id="UP000435036">
    <property type="component" value="Unassembled WGS sequence"/>
</dbReference>
<keyword evidence="3" id="KW-1185">Reference proteome</keyword>
<gene>
    <name evidence="2" type="ORF">GQF63_17670</name>
</gene>
<accession>A0A6N8L288</accession>
<protein>
    <recommendedName>
        <fullName evidence="4">DUF3945 domain-containing protein</fullName>
    </recommendedName>
</protein>
<sequence length="257" mass="30498">MNQKNYEYLKDQLLYSGFGEGMDSNLQKAMKRGKDQFTLNFKKEDDAERIAAQIRFSRSKQSDMYFFNAYDLKVTNKSTQKELKQRFYVNGRDRFTLKEAYNLMHGRAVHKELTSKDGDRYRAWVQLDFKTMDLEGNKKFRQFHDNYGFDLDRELKKFPIQELQYEDNKAYLISSLQRGNRHEVTFLLEQGPRNVSIEANPKFKSVAIYDGQMRLEFVSENLNQRAEIKSQNQSNKIDPEELKNHHADKTQNKGKKI</sequence>
<dbReference type="EMBL" id="WSQA01000016">
    <property type="protein sequence ID" value="MVZ63855.1"/>
    <property type="molecule type" value="Genomic_DNA"/>
</dbReference>
<feature type="compositionally biased region" description="Basic and acidic residues" evidence="1">
    <location>
        <begin position="237"/>
        <end position="251"/>
    </location>
</feature>
<name>A0A6N8L288_9SPHI</name>
<dbReference type="OrthoDB" id="6372253at2"/>
<evidence type="ECO:0000313" key="3">
    <source>
        <dbReference type="Proteomes" id="UP000435036"/>
    </source>
</evidence>
<dbReference type="AlphaFoldDB" id="A0A6N8L288"/>
<dbReference type="RefSeq" id="WP_160370573.1">
    <property type="nucleotide sequence ID" value="NZ_WSQA01000016.1"/>
</dbReference>
<evidence type="ECO:0000256" key="1">
    <source>
        <dbReference type="SAM" id="MobiDB-lite"/>
    </source>
</evidence>
<evidence type="ECO:0000313" key="2">
    <source>
        <dbReference type="EMBL" id="MVZ63855.1"/>
    </source>
</evidence>
<proteinExistence type="predicted"/>
<organism evidence="2 3">
    <name type="scientific">Sphingobacterium humi</name>
    <dbReference type="NCBI Taxonomy" id="1796905"/>
    <lineage>
        <taxon>Bacteria</taxon>
        <taxon>Pseudomonadati</taxon>
        <taxon>Bacteroidota</taxon>
        <taxon>Sphingobacteriia</taxon>
        <taxon>Sphingobacteriales</taxon>
        <taxon>Sphingobacteriaceae</taxon>
        <taxon>Sphingobacterium</taxon>
    </lineage>
</organism>